<evidence type="ECO:0000256" key="2">
    <source>
        <dbReference type="ARBA" id="ARBA00022527"/>
    </source>
</evidence>
<dbReference type="SUPFAM" id="SSF56112">
    <property type="entry name" value="Protein kinase-like (PK-like)"/>
    <property type="match status" value="1"/>
</dbReference>
<sequence>MKEITWHSSTNALMSNGDLKDHLSVKHGNDVLKWSTRLRIAVDAALGLEYLHYGCRPPIVHRDVKSTNILLDDQFIMAKIADFGLSRSFQVGDESQASTVVAGTLGYLDPEYYRTCRLAEMSDVYSFGIVLLEIITNQHVIDQTREKAHISEWVALVLRGGDISSIVDPNLHGEYNPQSVWRVLELAMSCANPSSDKRPNMSQVVTDLKECITSENLLEK</sequence>
<dbReference type="InterPro" id="IPR001245">
    <property type="entry name" value="Ser-Thr/Tyr_kinase_cat_dom"/>
</dbReference>
<dbReference type="InterPro" id="IPR008271">
    <property type="entry name" value="Ser/Thr_kinase_AS"/>
</dbReference>
<evidence type="ECO:0000256" key="8">
    <source>
        <dbReference type="ARBA" id="ARBA00022840"/>
    </source>
</evidence>
<dbReference type="GO" id="GO:0016020">
    <property type="term" value="C:membrane"/>
    <property type="evidence" value="ECO:0007669"/>
    <property type="project" value="UniProtKB-SubCell"/>
</dbReference>
<feature type="domain" description="Protein kinase" evidence="12">
    <location>
        <begin position="1"/>
        <end position="212"/>
    </location>
</feature>
<dbReference type="FunFam" id="1.10.510.10:FF:000146">
    <property type="entry name" value="LRR receptor-like serine/threonine-protein kinase IOS1"/>
    <property type="match status" value="1"/>
</dbReference>
<evidence type="ECO:0000313" key="13">
    <source>
        <dbReference type="EMBL" id="KAL1221570.1"/>
    </source>
</evidence>
<dbReference type="GO" id="GO:0005524">
    <property type="term" value="F:ATP binding"/>
    <property type="evidence" value="ECO:0007669"/>
    <property type="project" value="UniProtKB-KW"/>
</dbReference>
<keyword evidence="2" id="KW-0723">Serine/threonine-protein kinase</keyword>
<keyword evidence="7" id="KW-0418">Kinase</keyword>
<proteinExistence type="predicted"/>
<keyword evidence="10" id="KW-0472">Membrane</keyword>
<gene>
    <name evidence="13" type="ORF">V5N11_019632</name>
</gene>
<evidence type="ECO:0000256" key="9">
    <source>
        <dbReference type="ARBA" id="ARBA00022989"/>
    </source>
</evidence>
<keyword evidence="5" id="KW-0812">Transmembrane</keyword>
<evidence type="ECO:0000256" key="6">
    <source>
        <dbReference type="ARBA" id="ARBA00022741"/>
    </source>
</evidence>
<dbReference type="InterPro" id="IPR011009">
    <property type="entry name" value="Kinase-like_dom_sf"/>
</dbReference>
<evidence type="ECO:0000256" key="10">
    <source>
        <dbReference type="ARBA" id="ARBA00023136"/>
    </source>
</evidence>
<dbReference type="SMART" id="SM00220">
    <property type="entry name" value="S_TKc"/>
    <property type="match status" value="1"/>
</dbReference>
<dbReference type="PANTHER" id="PTHR45631:SF69">
    <property type="entry name" value="LEUCINE-RICH REPEAT PROTEIN KINASE FAMILY PROTEIN"/>
    <property type="match status" value="1"/>
</dbReference>
<keyword evidence="6" id="KW-0547">Nucleotide-binding</keyword>
<dbReference type="AlphaFoldDB" id="A0ABD1BWG4"/>
<comment type="caution">
    <text evidence="13">The sequence shown here is derived from an EMBL/GenBank/DDBJ whole genome shotgun (WGS) entry which is preliminary data.</text>
</comment>
<evidence type="ECO:0000256" key="5">
    <source>
        <dbReference type="ARBA" id="ARBA00022692"/>
    </source>
</evidence>
<dbReference type="Pfam" id="PF07714">
    <property type="entry name" value="PK_Tyr_Ser-Thr"/>
    <property type="match status" value="1"/>
</dbReference>
<evidence type="ECO:0000256" key="3">
    <source>
        <dbReference type="ARBA" id="ARBA00022553"/>
    </source>
</evidence>
<dbReference type="PROSITE" id="PS50011">
    <property type="entry name" value="PROTEIN_KINASE_DOM"/>
    <property type="match status" value="1"/>
</dbReference>
<dbReference type="InterPro" id="IPR000719">
    <property type="entry name" value="Prot_kinase_dom"/>
</dbReference>
<dbReference type="Gene3D" id="1.10.510.10">
    <property type="entry name" value="Transferase(Phosphotransferase) domain 1"/>
    <property type="match status" value="1"/>
</dbReference>
<keyword evidence="3" id="KW-0597">Phosphoprotein</keyword>
<dbReference type="GO" id="GO:0004674">
    <property type="term" value="F:protein serine/threonine kinase activity"/>
    <property type="evidence" value="ECO:0007669"/>
    <property type="project" value="UniProtKB-KW"/>
</dbReference>
<reference evidence="13 14" key="1">
    <citation type="submission" date="2024-04" db="EMBL/GenBank/DDBJ databases">
        <title>Genome assembly C_amara_ONT_v2.</title>
        <authorList>
            <person name="Yant L."/>
            <person name="Moore C."/>
            <person name="Slenker M."/>
        </authorList>
    </citation>
    <scope>NUCLEOTIDE SEQUENCE [LARGE SCALE GENOMIC DNA]</scope>
    <source>
        <tissue evidence="13">Leaf</tissue>
    </source>
</reference>
<comment type="subcellular location">
    <subcellularLocation>
        <location evidence="1">Membrane</location>
        <topology evidence="1">Single-pass membrane protein</topology>
    </subcellularLocation>
</comment>
<evidence type="ECO:0000313" key="14">
    <source>
        <dbReference type="Proteomes" id="UP001558713"/>
    </source>
</evidence>
<evidence type="ECO:0000256" key="11">
    <source>
        <dbReference type="ARBA" id="ARBA00023170"/>
    </source>
</evidence>
<evidence type="ECO:0000259" key="12">
    <source>
        <dbReference type="PROSITE" id="PS50011"/>
    </source>
</evidence>
<accession>A0ABD1BWG4</accession>
<evidence type="ECO:0000256" key="7">
    <source>
        <dbReference type="ARBA" id="ARBA00022777"/>
    </source>
</evidence>
<name>A0ABD1BWG4_CARAN</name>
<keyword evidence="14" id="KW-1185">Reference proteome</keyword>
<dbReference type="Proteomes" id="UP001558713">
    <property type="component" value="Unassembled WGS sequence"/>
</dbReference>
<dbReference type="PANTHER" id="PTHR45631">
    <property type="entry name" value="OS07G0107800 PROTEIN-RELATED"/>
    <property type="match status" value="1"/>
</dbReference>
<protein>
    <submittedName>
        <fullName evidence="13">Receptor-like protein kinase</fullName>
    </submittedName>
</protein>
<keyword evidence="8" id="KW-0067">ATP-binding</keyword>
<organism evidence="13 14">
    <name type="scientific">Cardamine amara subsp. amara</name>
    <dbReference type="NCBI Taxonomy" id="228776"/>
    <lineage>
        <taxon>Eukaryota</taxon>
        <taxon>Viridiplantae</taxon>
        <taxon>Streptophyta</taxon>
        <taxon>Embryophyta</taxon>
        <taxon>Tracheophyta</taxon>
        <taxon>Spermatophyta</taxon>
        <taxon>Magnoliopsida</taxon>
        <taxon>eudicotyledons</taxon>
        <taxon>Gunneridae</taxon>
        <taxon>Pentapetalae</taxon>
        <taxon>rosids</taxon>
        <taxon>malvids</taxon>
        <taxon>Brassicales</taxon>
        <taxon>Brassicaceae</taxon>
        <taxon>Cardamineae</taxon>
        <taxon>Cardamine</taxon>
    </lineage>
</organism>
<evidence type="ECO:0000256" key="1">
    <source>
        <dbReference type="ARBA" id="ARBA00004167"/>
    </source>
</evidence>
<keyword evidence="11" id="KW-0675">Receptor</keyword>
<dbReference type="EMBL" id="JBANAX010000124">
    <property type="protein sequence ID" value="KAL1221570.1"/>
    <property type="molecule type" value="Genomic_DNA"/>
</dbReference>
<dbReference type="PIRSF" id="PIRSF000654">
    <property type="entry name" value="Integrin-linked_kinase"/>
    <property type="match status" value="1"/>
</dbReference>
<evidence type="ECO:0000256" key="4">
    <source>
        <dbReference type="ARBA" id="ARBA00022679"/>
    </source>
</evidence>
<keyword evidence="9" id="KW-1133">Transmembrane helix</keyword>
<keyword evidence="4" id="KW-0808">Transferase</keyword>
<dbReference type="PROSITE" id="PS00108">
    <property type="entry name" value="PROTEIN_KINASE_ST"/>
    <property type="match status" value="1"/>
</dbReference>